<feature type="binding site" evidence="6">
    <location>
        <position position="126"/>
    </location>
    <ligand>
        <name>Zn(2+)</name>
        <dbReference type="ChEBI" id="CHEBI:29105"/>
        <label>2</label>
        <note>catalytic</note>
    </ligand>
</feature>
<feature type="active site" evidence="5">
    <location>
        <position position="109"/>
    </location>
</feature>
<keyword evidence="2 6" id="KW-0479">Metal-binding</keyword>
<evidence type="ECO:0000256" key="3">
    <source>
        <dbReference type="ARBA" id="ARBA00022801"/>
    </source>
</evidence>
<keyword evidence="4 6" id="KW-0862">Zinc</keyword>
<evidence type="ECO:0000256" key="6">
    <source>
        <dbReference type="PIRSR" id="PIRSR621190-2"/>
    </source>
</evidence>
<dbReference type="PANTHER" id="PTHR10201:SF213">
    <property type="entry name" value="METALLOENDOPROTEINASE 2-MMP-LIKE"/>
    <property type="match status" value="1"/>
</dbReference>
<protein>
    <submittedName>
        <fullName evidence="9">Metalloendoproteinase 1-like</fullName>
    </submittedName>
</protein>
<feature type="binding site" evidence="6">
    <location>
        <position position="84"/>
    </location>
    <ligand>
        <name>Zn(2+)</name>
        <dbReference type="ChEBI" id="CHEBI:29105"/>
        <label>1</label>
    </ligand>
</feature>
<dbReference type="AlphaFoldDB" id="A0A6J1FF28"/>
<keyword evidence="1" id="KW-0645">Protease</keyword>
<feature type="binding site" evidence="6">
    <location>
        <position position="118"/>
    </location>
    <ligand>
        <name>Zn(2+)</name>
        <dbReference type="ChEBI" id="CHEBI:29105"/>
        <label>2</label>
        <note>catalytic</note>
    </ligand>
</feature>
<dbReference type="InterPro" id="IPR006026">
    <property type="entry name" value="Peptidase_Metallo"/>
</dbReference>
<dbReference type="PRINTS" id="PR00138">
    <property type="entry name" value="MATRIXIN"/>
</dbReference>
<feature type="binding site" evidence="6">
    <location>
        <position position="67"/>
    </location>
    <ligand>
        <name>Ca(2+)</name>
        <dbReference type="ChEBI" id="CHEBI:29108"/>
        <label>3</label>
    </ligand>
</feature>
<evidence type="ECO:0000256" key="5">
    <source>
        <dbReference type="PIRSR" id="PIRSR621190-1"/>
    </source>
</evidence>
<evidence type="ECO:0000256" key="4">
    <source>
        <dbReference type="ARBA" id="ARBA00022833"/>
    </source>
</evidence>
<dbReference type="InterPro" id="IPR024079">
    <property type="entry name" value="MetalloPept_cat_dom_sf"/>
</dbReference>
<dbReference type="SUPFAM" id="SSF55486">
    <property type="entry name" value="Metalloproteases ('zincins'), catalytic domain"/>
    <property type="match status" value="1"/>
</dbReference>
<feature type="binding site" evidence="6">
    <location>
        <position position="49"/>
    </location>
    <ligand>
        <name>Ca(2+)</name>
        <dbReference type="ChEBI" id="CHEBI:29108"/>
        <label>2</label>
    </ligand>
</feature>
<evidence type="ECO:0000256" key="2">
    <source>
        <dbReference type="ARBA" id="ARBA00022723"/>
    </source>
</evidence>
<organism evidence="8 9">
    <name type="scientific">Cucurbita moschata</name>
    <name type="common">Winter crookneck squash</name>
    <name type="synonym">Cucurbita pepo var. moschata</name>
    <dbReference type="NCBI Taxonomy" id="3662"/>
    <lineage>
        <taxon>Eukaryota</taxon>
        <taxon>Viridiplantae</taxon>
        <taxon>Streptophyta</taxon>
        <taxon>Embryophyta</taxon>
        <taxon>Tracheophyta</taxon>
        <taxon>Spermatophyta</taxon>
        <taxon>Magnoliopsida</taxon>
        <taxon>eudicotyledons</taxon>
        <taxon>Gunneridae</taxon>
        <taxon>Pentapetalae</taxon>
        <taxon>rosids</taxon>
        <taxon>fabids</taxon>
        <taxon>Cucurbitales</taxon>
        <taxon>Cucurbitaceae</taxon>
        <taxon>Cucurbiteae</taxon>
        <taxon>Cucurbita</taxon>
    </lineage>
</organism>
<evidence type="ECO:0000259" key="7">
    <source>
        <dbReference type="SMART" id="SM00235"/>
    </source>
</evidence>
<keyword evidence="8" id="KW-1185">Reference proteome</keyword>
<dbReference type="GO" id="GO:0006508">
    <property type="term" value="P:proteolysis"/>
    <property type="evidence" value="ECO:0007669"/>
    <property type="project" value="UniProtKB-KW"/>
</dbReference>
<dbReference type="InterPro" id="IPR001818">
    <property type="entry name" value="Pept_M10_metallopeptidase"/>
</dbReference>
<feature type="binding site" evidence="6">
    <location>
        <position position="86"/>
    </location>
    <ligand>
        <name>Ca(2+)</name>
        <dbReference type="ChEBI" id="CHEBI:29108"/>
        <label>3</label>
    </ligand>
</feature>
<dbReference type="SMART" id="SM00235">
    <property type="entry name" value="ZnMc"/>
    <property type="match status" value="1"/>
</dbReference>
<proteinExistence type="predicted"/>
<dbReference type="GeneID" id="111445134"/>
<feature type="binding site" evidence="6">
    <location>
        <position position="61"/>
    </location>
    <ligand>
        <name>Zn(2+)</name>
        <dbReference type="ChEBI" id="CHEBI:29105"/>
        <label>1</label>
    </ligand>
</feature>
<feature type="binding site" evidence="6">
    <location>
        <position position="112"/>
    </location>
    <ligand>
        <name>Zn(2+)</name>
        <dbReference type="ChEBI" id="CHEBI:29105"/>
        <label>2</label>
        <note>catalytic</note>
    </ligand>
</feature>
<feature type="binding site" evidence="6">
    <location>
        <position position="59"/>
    </location>
    <ligand>
        <name>Zn(2+)</name>
        <dbReference type="ChEBI" id="CHEBI:29105"/>
        <label>1</label>
    </ligand>
</feature>
<dbReference type="KEGG" id="cmos:111445134"/>
<dbReference type="GO" id="GO:0030574">
    <property type="term" value="P:collagen catabolic process"/>
    <property type="evidence" value="ECO:0007669"/>
    <property type="project" value="TreeGrafter"/>
</dbReference>
<feature type="binding site" evidence="6">
    <location>
        <position position="74"/>
    </location>
    <ligand>
        <name>Zn(2+)</name>
        <dbReference type="ChEBI" id="CHEBI:29105"/>
        <label>1</label>
    </ligand>
</feature>
<dbReference type="InterPro" id="IPR033739">
    <property type="entry name" value="M10A_MMP"/>
</dbReference>
<dbReference type="PANTHER" id="PTHR10201">
    <property type="entry name" value="MATRIX METALLOPROTEINASE"/>
    <property type="match status" value="1"/>
</dbReference>
<feature type="binding site" evidence="6">
    <location>
        <position position="108"/>
    </location>
    <ligand>
        <name>Zn(2+)</name>
        <dbReference type="ChEBI" id="CHEBI:29105"/>
        <label>2</label>
        <note>catalytic</note>
    </ligand>
</feature>
<feature type="binding site" evidence="6">
    <location>
        <position position="66"/>
    </location>
    <ligand>
        <name>Ca(2+)</name>
        <dbReference type="ChEBI" id="CHEBI:29108"/>
        <label>3</label>
    </ligand>
</feature>
<sequence length="153" mass="16982">MFGSVGRGTVRFINNYPPQFVGQVMRAFATWEASTNFTFSQSARVQTADIQISFERGEHGDGHPLDGYGGVLAHCFGPIAGRIHFDADQQWDWGVRILQNDLESVALHEIGHALGLGHTDVQDAVMWPIINFGFTKTHLHHDDINGIRAMHGD</sequence>
<dbReference type="Gene3D" id="3.40.390.10">
    <property type="entry name" value="Collagenase (Catalytic Domain)"/>
    <property type="match status" value="1"/>
</dbReference>
<accession>A0A6J1FF28</accession>
<feature type="domain" description="Peptidase metallopeptidase" evidence="7">
    <location>
        <begin position="6"/>
        <end position="153"/>
    </location>
</feature>
<reference evidence="9" key="1">
    <citation type="submission" date="2025-08" db="UniProtKB">
        <authorList>
            <consortium name="RefSeq"/>
        </authorList>
    </citation>
    <scope>IDENTIFICATION</scope>
    <source>
        <tissue evidence="9">Young leaves</tissue>
    </source>
</reference>
<keyword evidence="6" id="KW-0106">Calcium</keyword>
<dbReference type="GO" id="GO:0004222">
    <property type="term" value="F:metalloendopeptidase activity"/>
    <property type="evidence" value="ECO:0007669"/>
    <property type="project" value="InterPro"/>
</dbReference>
<dbReference type="InterPro" id="IPR021190">
    <property type="entry name" value="Pept_M10A"/>
</dbReference>
<dbReference type="Proteomes" id="UP000504609">
    <property type="component" value="Unplaced"/>
</dbReference>
<dbReference type="GO" id="GO:0008270">
    <property type="term" value="F:zinc ion binding"/>
    <property type="evidence" value="ECO:0007669"/>
    <property type="project" value="InterPro"/>
</dbReference>
<evidence type="ECO:0000313" key="8">
    <source>
        <dbReference type="Proteomes" id="UP000504609"/>
    </source>
</evidence>
<name>A0A6J1FF28_CUCMO</name>
<dbReference type="CDD" id="cd04278">
    <property type="entry name" value="ZnMc_MMP"/>
    <property type="match status" value="1"/>
</dbReference>
<evidence type="ECO:0000256" key="1">
    <source>
        <dbReference type="ARBA" id="ARBA00022670"/>
    </source>
</evidence>
<gene>
    <name evidence="9" type="primary">LOC111445134</name>
</gene>
<dbReference type="RefSeq" id="XP_022939136.1">
    <property type="nucleotide sequence ID" value="XM_023083368.1"/>
</dbReference>
<comment type="cofactor">
    <cofactor evidence="6">
        <name>Zn(2+)</name>
        <dbReference type="ChEBI" id="CHEBI:29105"/>
    </cofactor>
    <text evidence="6">Binds 2 Zn(2+) ions per subunit.</text>
</comment>
<keyword evidence="3" id="KW-0378">Hydrolase</keyword>
<dbReference type="GO" id="GO:0030198">
    <property type="term" value="P:extracellular matrix organization"/>
    <property type="evidence" value="ECO:0007669"/>
    <property type="project" value="TreeGrafter"/>
</dbReference>
<comment type="cofactor">
    <cofactor evidence="6">
        <name>Ca(2+)</name>
        <dbReference type="ChEBI" id="CHEBI:29108"/>
    </cofactor>
    <text evidence="6">Can bind about 5 Ca(2+) ions per subunit.</text>
</comment>
<dbReference type="Pfam" id="PF00413">
    <property type="entry name" value="Peptidase_M10"/>
    <property type="match status" value="1"/>
</dbReference>
<dbReference type="GO" id="GO:0031012">
    <property type="term" value="C:extracellular matrix"/>
    <property type="evidence" value="ECO:0007669"/>
    <property type="project" value="InterPro"/>
</dbReference>
<evidence type="ECO:0000313" key="9">
    <source>
        <dbReference type="RefSeq" id="XP_022939136.1"/>
    </source>
</evidence>